<dbReference type="Pfam" id="PF00791">
    <property type="entry name" value="ZU5"/>
    <property type="match status" value="1"/>
</dbReference>
<dbReference type="GO" id="GO:0007165">
    <property type="term" value="P:signal transduction"/>
    <property type="evidence" value="ECO:0007669"/>
    <property type="project" value="InterPro"/>
</dbReference>
<feature type="region of interest" description="Disordered" evidence="1">
    <location>
        <begin position="864"/>
        <end position="894"/>
    </location>
</feature>
<dbReference type="PROSITE" id="PS50017">
    <property type="entry name" value="DEATH_DOMAIN"/>
    <property type="match status" value="1"/>
</dbReference>
<feature type="compositionally biased region" description="Basic residues" evidence="1">
    <location>
        <begin position="1"/>
        <end position="13"/>
    </location>
</feature>
<dbReference type="Gene3D" id="2.60.220.30">
    <property type="match status" value="1"/>
</dbReference>
<organism evidence="4 5">
    <name type="scientific">Strongylocentrotus purpuratus</name>
    <name type="common">Purple sea urchin</name>
    <dbReference type="NCBI Taxonomy" id="7668"/>
    <lineage>
        <taxon>Eukaryota</taxon>
        <taxon>Metazoa</taxon>
        <taxon>Echinodermata</taxon>
        <taxon>Eleutherozoa</taxon>
        <taxon>Echinozoa</taxon>
        <taxon>Echinoidea</taxon>
        <taxon>Euechinoidea</taxon>
        <taxon>Echinacea</taxon>
        <taxon>Camarodonta</taxon>
        <taxon>Echinidea</taxon>
        <taxon>Strongylocentrotidae</taxon>
        <taxon>Strongylocentrotus</taxon>
    </lineage>
</organism>
<dbReference type="GO" id="GO:0005737">
    <property type="term" value="C:cytoplasm"/>
    <property type="evidence" value="ECO:0000318"/>
    <property type="project" value="GO_Central"/>
</dbReference>
<evidence type="ECO:0000259" key="3">
    <source>
        <dbReference type="PROSITE" id="PS51145"/>
    </source>
</evidence>
<feature type="region of interest" description="Disordered" evidence="1">
    <location>
        <begin position="1"/>
        <end position="48"/>
    </location>
</feature>
<dbReference type="RefSeq" id="XP_030834302.1">
    <property type="nucleotide sequence ID" value="XM_030978442.1"/>
</dbReference>
<feature type="domain" description="ZU5" evidence="3">
    <location>
        <begin position="575"/>
        <end position="720"/>
    </location>
</feature>
<evidence type="ECO:0000259" key="2">
    <source>
        <dbReference type="PROSITE" id="PS50017"/>
    </source>
</evidence>
<reference evidence="5" key="1">
    <citation type="submission" date="2015-02" db="EMBL/GenBank/DDBJ databases">
        <title>Genome sequencing for Strongylocentrotus purpuratus.</title>
        <authorList>
            <person name="Murali S."/>
            <person name="Liu Y."/>
            <person name="Vee V."/>
            <person name="English A."/>
            <person name="Wang M."/>
            <person name="Skinner E."/>
            <person name="Han Y."/>
            <person name="Muzny D.M."/>
            <person name="Worley K.C."/>
            <person name="Gibbs R.A."/>
        </authorList>
    </citation>
    <scope>NUCLEOTIDE SEQUENCE</scope>
</reference>
<keyword evidence="5" id="KW-1185">Reference proteome</keyword>
<dbReference type="KEGG" id="spu:105438624"/>
<accession>A0A7M7NDY9</accession>
<dbReference type="InterPro" id="IPR000488">
    <property type="entry name" value="Death_dom"/>
</dbReference>
<protein>
    <recommendedName>
        <fullName evidence="6">Death domain-containing protein</fullName>
    </recommendedName>
</protein>
<reference evidence="4" key="2">
    <citation type="submission" date="2021-01" db="UniProtKB">
        <authorList>
            <consortium name="EnsemblMetazoa"/>
        </authorList>
    </citation>
    <scope>IDENTIFICATION</scope>
</reference>
<dbReference type="SUPFAM" id="SSF47986">
    <property type="entry name" value="DEATH domain"/>
    <property type="match status" value="1"/>
</dbReference>
<evidence type="ECO:0008006" key="6">
    <source>
        <dbReference type="Google" id="ProtNLM"/>
    </source>
</evidence>
<evidence type="ECO:0000313" key="5">
    <source>
        <dbReference type="Proteomes" id="UP000007110"/>
    </source>
</evidence>
<proteinExistence type="predicted"/>
<evidence type="ECO:0000313" key="4">
    <source>
        <dbReference type="EnsemblMetazoa" id="XP_030834302"/>
    </source>
</evidence>
<feature type="compositionally biased region" description="Polar residues" evidence="1">
    <location>
        <begin position="877"/>
        <end position="889"/>
    </location>
</feature>
<evidence type="ECO:0000256" key="1">
    <source>
        <dbReference type="SAM" id="MobiDB-lite"/>
    </source>
</evidence>
<dbReference type="InterPro" id="IPR000906">
    <property type="entry name" value="ZU5_dom"/>
</dbReference>
<dbReference type="AlphaFoldDB" id="A0A7M7NDY9"/>
<dbReference type="EnsemblMetazoa" id="XM_030978442">
    <property type="protein sequence ID" value="XP_030834302"/>
    <property type="gene ID" value="LOC105438624"/>
</dbReference>
<feature type="region of interest" description="Disordered" evidence="1">
    <location>
        <begin position="541"/>
        <end position="560"/>
    </location>
</feature>
<feature type="domain" description="Death" evidence="2">
    <location>
        <begin position="914"/>
        <end position="984"/>
    </location>
</feature>
<dbReference type="CDD" id="cd01670">
    <property type="entry name" value="Death"/>
    <property type="match status" value="2"/>
</dbReference>
<dbReference type="GeneID" id="105438624"/>
<dbReference type="PROSITE" id="PS51145">
    <property type="entry name" value="ZU5"/>
    <property type="match status" value="1"/>
</dbReference>
<dbReference type="InParanoid" id="A0A7M7NDY9"/>
<dbReference type="Gene3D" id="1.10.533.10">
    <property type="entry name" value="Death Domain, Fas"/>
    <property type="match status" value="2"/>
</dbReference>
<dbReference type="PANTHER" id="PTHR16155">
    <property type="entry name" value="DED DOMAIN-CONTAINING PROTEIN"/>
    <property type="match status" value="1"/>
</dbReference>
<name>A0A7M7NDY9_STRPU</name>
<dbReference type="PANTHER" id="PTHR16155:SF19">
    <property type="entry name" value="DED DOMAIN-CONTAINING PROTEIN"/>
    <property type="match status" value="1"/>
</dbReference>
<dbReference type="Proteomes" id="UP000007110">
    <property type="component" value="Unassembled WGS sequence"/>
</dbReference>
<sequence length="984" mass="110702">MPKKRVSHNRKKWQQSSAKHNPRKTKDENMTGPSTDPQGTPGDGEKAWSMRDGATAIAAMRLEEKDIQQDSMALLQKSSPLVDQPSGDVEVQESWLENLPELTELTLWKVSEVISPHRLMPLALKLGLPQIKLKILLDERSTMCQQEEKTFKMLYQWYIDQIGDPSKFLFQVLTTDEGLDQEPVFKLFFEKQHTCTSLFGRSFQDLQLWEIAEELHLDKLIPLSLRLGLTYATICSIREDSNSHSVNVCFNVMVQWQKKQTAQIDQVETLARILEACRERRIAYMIRQNHLGVTNEGKTLLISEDQPMEGVTEVQLNVTHSNQLIREEAQGKIKALQDASSSEVSLVPSTGVAADFLEGLKTFSNLCKRHSDLVKCLKRSIGRDGFYKLIGLTVDSIHLHVKVYTIKGLRWLQSDVQSGRIGHQLGKVLVSEKTKQQVLEDIVLDVVLEGSGAWDLLSHAVIDPIPPSTSLSTDFENREALKEDRTSSSDLMAQQGHPVVPEATVRNQVFNQEEGNSGLLACSSPLATPGAVASVAPHVSMRQEKCGPEDAVDEDSATSTEKAYSDEIKVKRIKMECCRRVGVDGGKLQLDTFGIELEIPPGAIESEAPQDISLRVLTDTPNLGNSKEEMSVCFGVQCLAPDDLVLKLPVTYIIPHCAVIPRYSSVEAVLYTGEGEYSTDAEVKERIPLTQSGIPNCNIKRDILSLQMNHFSWAYIRLKIKNFFFRGKRLCCLPFAQKLLPEERTPVVLRAHLYDDMKGSKEMVCQEQDIGFACIHPEVEVLINVAEVDIIMTCFIEGDSIGESTVQTVKYDDIRRGHRWIKSFILNLRSQTDVEVVVPLQVGQKERSLKELLCLLKFPTPHRSTSLPTHGLEPLQGASTSQPQQASHQSRQEDFDEKLTTVARKVVKHVEIYKLGKGLGFEPEDIERYVDTNVKNQHISYMGTLSMLHDWRKKQTKATECEALKDILRKVGQIRLADELFCTL</sequence>
<dbReference type="InterPro" id="IPR011029">
    <property type="entry name" value="DEATH-like_dom_sf"/>
</dbReference>